<evidence type="ECO:0000313" key="1">
    <source>
        <dbReference type="EMBL" id="MBC2605947.1"/>
    </source>
</evidence>
<dbReference type="Proteomes" id="UP000526501">
    <property type="component" value="Unassembled WGS sequence"/>
</dbReference>
<organism evidence="1 2">
    <name type="scientific">Pelagicoccus albus</name>
    <dbReference type="NCBI Taxonomy" id="415222"/>
    <lineage>
        <taxon>Bacteria</taxon>
        <taxon>Pseudomonadati</taxon>
        <taxon>Verrucomicrobiota</taxon>
        <taxon>Opitutia</taxon>
        <taxon>Puniceicoccales</taxon>
        <taxon>Pelagicoccaceae</taxon>
        <taxon>Pelagicoccus</taxon>
    </lineage>
</organism>
<comment type="caution">
    <text evidence="1">The sequence shown here is derived from an EMBL/GenBank/DDBJ whole genome shotgun (WGS) entry which is preliminary data.</text>
</comment>
<evidence type="ECO:0008006" key="3">
    <source>
        <dbReference type="Google" id="ProtNLM"/>
    </source>
</evidence>
<dbReference type="Pfam" id="PF14305">
    <property type="entry name" value="ATPgrasp_TupA"/>
    <property type="match status" value="1"/>
</dbReference>
<proteinExistence type="predicted"/>
<dbReference type="EMBL" id="JACHVC010000007">
    <property type="protein sequence ID" value="MBC2605947.1"/>
    <property type="molecule type" value="Genomic_DNA"/>
</dbReference>
<evidence type="ECO:0000313" key="2">
    <source>
        <dbReference type="Proteomes" id="UP000526501"/>
    </source>
</evidence>
<keyword evidence="2" id="KW-1185">Reference proteome</keyword>
<accession>A0A7X1E9N1</accession>
<dbReference type="RefSeq" id="WP_185659834.1">
    <property type="nucleotide sequence ID" value="NZ_CAWPOO010000007.1"/>
</dbReference>
<gene>
    <name evidence="1" type="ORF">H5P27_07810</name>
</gene>
<reference evidence="1 2" key="1">
    <citation type="submission" date="2020-07" db="EMBL/GenBank/DDBJ databases">
        <authorList>
            <person name="Feng X."/>
        </authorList>
    </citation>
    <scope>NUCLEOTIDE SEQUENCE [LARGE SCALE GENOMIC DNA]</scope>
    <source>
        <strain evidence="1 2">JCM23202</strain>
    </source>
</reference>
<dbReference type="AlphaFoldDB" id="A0A7X1E9N1"/>
<dbReference type="InterPro" id="IPR029465">
    <property type="entry name" value="ATPgrasp_TupA"/>
</dbReference>
<name>A0A7X1E9N1_9BACT</name>
<sequence>MKARKREMECERESTEDLIRRQFVETHGVEPNLENPQGLSEKLNWLKLQGATELQTHCADKITAPEYVAAKLGPEFLVPRLMATYQPGDINPAKITAERFVVKTNHDYGCVSVCTDRANFPWAQTREKLALRLSQNHWYRHREPVYRNIRPGIIVEEMIESDSDDGLREYKFFCFNGRPEFVMAIKEGADMRTRTLYDPRWNRLPVSRKGVPTHPSEIPAPKLLSQMLAAAAVLAQPFPFCRVDLYENFGKILFGELTFYPEGGLGLFEPSGWELYFGGLLDLPKGKAPKSGKRPVRSLSRKKRLTAKSKEVLGSVKSSDQLN</sequence>
<protein>
    <recommendedName>
        <fullName evidence="3">TupA-like ATPgrasp</fullName>
    </recommendedName>
</protein>